<dbReference type="PROSITE" id="PS00452">
    <property type="entry name" value="GUANYLATE_CYCLASE_1"/>
    <property type="match status" value="1"/>
</dbReference>
<dbReference type="AlphaFoldDB" id="A1ZFP4"/>
<dbReference type="PANTHER" id="PTHR43047">
    <property type="entry name" value="TWO-COMPONENT HISTIDINE PROTEIN KINASE"/>
    <property type="match status" value="1"/>
</dbReference>
<dbReference type="SUPFAM" id="SSF55073">
    <property type="entry name" value="Nucleotide cyclase"/>
    <property type="match status" value="1"/>
</dbReference>
<dbReference type="InterPro" id="IPR003018">
    <property type="entry name" value="GAF"/>
</dbReference>
<dbReference type="InterPro" id="IPR018297">
    <property type="entry name" value="A/G_cyclase_CS"/>
</dbReference>
<evidence type="ECO:0000256" key="10">
    <source>
        <dbReference type="SAM" id="Coils"/>
    </source>
</evidence>
<dbReference type="Gene3D" id="3.30.70.1230">
    <property type="entry name" value="Nucleotide cyclase"/>
    <property type="match status" value="1"/>
</dbReference>
<comment type="similarity">
    <text evidence="9">Belongs to the adenylyl cyclase class-4/guanylyl cyclase family.</text>
</comment>
<dbReference type="InterPro" id="IPR024478">
    <property type="entry name" value="HlyB_4HB_MCP"/>
</dbReference>
<evidence type="ECO:0000313" key="15">
    <source>
        <dbReference type="EMBL" id="EAY30818.1"/>
    </source>
</evidence>
<dbReference type="InterPro" id="IPR047347">
    <property type="entry name" value="YvaQ-like_sensor"/>
</dbReference>
<dbReference type="InterPro" id="IPR036890">
    <property type="entry name" value="HATPase_C_sf"/>
</dbReference>
<dbReference type="Pfam" id="PF13185">
    <property type="entry name" value="GAF_2"/>
    <property type="match status" value="1"/>
</dbReference>
<evidence type="ECO:0000256" key="2">
    <source>
        <dbReference type="ARBA" id="ARBA00012438"/>
    </source>
</evidence>
<keyword evidence="10" id="KW-0175">Coiled coil</keyword>
<dbReference type="GO" id="GO:0000155">
    <property type="term" value="F:phosphorelay sensor kinase activity"/>
    <property type="evidence" value="ECO:0007669"/>
    <property type="project" value="InterPro"/>
</dbReference>
<feature type="domain" description="Guanylate cyclase" evidence="14">
    <location>
        <begin position="1069"/>
        <end position="1200"/>
    </location>
</feature>
<dbReference type="FunFam" id="3.30.565.10:FF:000010">
    <property type="entry name" value="Sensor histidine kinase RcsC"/>
    <property type="match status" value="1"/>
</dbReference>
<feature type="domain" description="Response regulatory" evidence="13">
    <location>
        <begin position="886"/>
        <end position="1004"/>
    </location>
</feature>
<organism evidence="15 16">
    <name type="scientific">Microscilla marina ATCC 23134</name>
    <dbReference type="NCBI Taxonomy" id="313606"/>
    <lineage>
        <taxon>Bacteria</taxon>
        <taxon>Pseudomonadati</taxon>
        <taxon>Bacteroidota</taxon>
        <taxon>Cytophagia</taxon>
        <taxon>Cytophagales</taxon>
        <taxon>Microscillaceae</taxon>
        <taxon>Microscilla</taxon>
    </lineage>
</organism>
<dbReference type="PROSITE" id="PS50125">
    <property type="entry name" value="GUANYLATE_CYCLASE_2"/>
    <property type="match status" value="1"/>
</dbReference>
<dbReference type="SMART" id="SM00448">
    <property type="entry name" value="REC"/>
    <property type="match status" value="1"/>
</dbReference>
<dbReference type="GO" id="GO:0004016">
    <property type="term" value="F:adenylate cyclase activity"/>
    <property type="evidence" value="ECO:0007669"/>
    <property type="project" value="UniProtKB-ARBA"/>
</dbReference>
<dbReference type="Pfam" id="PF00072">
    <property type="entry name" value="Response_reg"/>
    <property type="match status" value="1"/>
</dbReference>
<reference evidence="15 16" key="1">
    <citation type="submission" date="2007-01" db="EMBL/GenBank/DDBJ databases">
        <authorList>
            <person name="Haygood M."/>
            <person name="Podell S."/>
            <person name="Anderson C."/>
            <person name="Hopkinson B."/>
            <person name="Roe K."/>
            <person name="Barbeau K."/>
            <person name="Gaasterland T."/>
            <person name="Ferriera S."/>
            <person name="Johnson J."/>
            <person name="Kravitz S."/>
            <person name="Beeson K."/>
            <person name="Sutton G."/>
            <person name="Rogers Y.-H."/>
            <person name="Friedman R."/>
            <person name="Frazier M."/>
            <person name="Venter J.C."/>
        </authorList>
    </citation>
    <scope>NUCLEOTIDE SEQUENCE [LARGE SCALE GENOMIC DNA]</scope>
    <source>
        <strain evidence="15 16">ATCC 23134</strain>
    </source>
</reference>
<dbReference type="PANTHER" id="PTHR43047:SF72">
    <property type="entry name" value="OSMOSENSING HISTIDINE PROTEIN KINASE SLN1"/>
    <property type="match status" value="1"/>
</dbReference>
<evidence type="ECO:0000256" key="9">
    <source>
        <dbReference type="RuleBase" id="RU000405"/>
    </source>
</evidence>
<dbReference type="SMART" id="SM00388">
    <property type="entry name" value="HisKA"/>
    <property type="match status" value="1"/>
</dbReference>
<evidence type="ECO:0000259" key="13">
    <source>
        <dbReference type="PROSITE" id="PS50110"/>
    </source>
</evidence>
<dbReference type="InterPro" id="IPR005467">
    <property type="entry name" value="His_kinase_dom"/>
</dbReference>
<dbReference type="InterPro" id="IPR011006">
    <property type="entry name" value="CheY-like_superfamily"/>
</dbReference>
<dbReference type="GO" id="GO:0005886">
    <property type="term" value="C:plasma membrane"/>
    <property type="evidence" value="ECO:0007669"/>
    <property type="project" value="TreeGrafter"/>
</dbReference>
<dbReference type="eggNOG" id="COG2114">
    <property type="taxonomic scope" value="Bacteria"/>
</dbReference>
<dbReference type="EC" id="2.7.13.3" evidence="2"/>
<dbReference type="eggNOG" id="COG2203">
    <property type="taxonomic scope" value="Bacteria"/>
</dbReference>
<feature type="transmembrane region" description="Helical" evidence="11">
    <location>
        <begin position="176"/>
        <end position="194"/>
    </location>
</feature>
<dbReference type="Pfam" id="PF02518">
    <property type="entry name" value="HATPase_c"/>
    <property type="match status" value="1"/>
</dbReference>
<dbReference type="SMART" id="SM00065">
    <property type="entry name" value="GAF"/>
    <property type="match status" value="1"/>
</dbReference>
<name>A1ZFP4_MICM2</name>
<dbReference type="InterPro" id="IPR036097">
    <property type="entry name" value="HisK_dim/P_sf"/>
</dbReference>
<dbReference type="InterPro" id="IPR029016">
    <property type="entry name" value="GAF-like_dom_sf"/>
</dbReference>
<feature type="coiled-coil region" evidence="10">
    <location>
        <begin position="488"/>
        <end position="585"/>
    </location>
</feature>
<evidence type="ECO:0000313" key="16">
    <source>
        <dbReference type="Proteomes" id="UP000004095"/>
    </source>
</evidence>
<feature type="coiled-coil region" evidence="10">
    <location>
        <begin position="1006"/>
        <end position="1044"/>
    </location>
</feature>
<dbReference type="Pfam" id="PF00211">
    <property type="entry name" value="Guanylate_cyc"/>
    <property type="match status" value="1"/>
</dbReference>
<dbReference type="SUPFAM" id="SSF55781">
    <property type="entry name" value="GAF domain-like"/>
    <property type="match status" value="1"/>
</dbReference>
<dbReference type="InterPro" id="IPR029787">
    <property type="entry name" value="Nucleotide_cyclase"/>
</dbReference>
<dbReference type="PROSITE" id="PS50109">
    <property type="entry name" value="HIS_KIN"/>
    <property type="match status" value="1"/>
</dbReference>
<dbReference type="CDD" id="cd16922">
    <property type="entry name" value="HATPase_EvgS-ArcB-TorS-like"/>
    <property type="match status" value="1"/>
</dbReference>
<dbReference type="GO" id="GO:0000166">
    <property type="term" value="F:nucleotide binding"/>
    <property type="evidence" value="ECO:0007669"/>
    <property type="project" value="UniProtKB-KW"/>
</dbReference>
<dbReference type="SUPFAM" id="SSF52172">
    <property type="entry name" value="CheY-like"/>
    <property type="match status" value="1"/>
</dbReference>
<dbReference type="PRINTS" id="PR00344">
    <property type="entry name" value="BCTRLSENSOR"/>
</dbReference>
<keyword evidence="11" id="KW-0812">Transmembrane</keyword>
<dbReference type="Proteomes" id="UP000004095">
    <property type="component" value="Unassembled WGS sequence"/>
</dbReference>
<evidence type="ECO:0000256" key="4">
    <source>
        <dbReference type="ARBA" id="ARBA00022679"/>
    </source>
</evidence>
<dbReference type="Gene3D" id="1.10.287.130">
    <property type="match status" value="1"/>
</dbReference>
<dbReference type="CDD" id="cd19411">
    <property type="entry name" value="MCP2201-like_sensor"/>
    <property type="match status" value="1"/>
</dbReference>
<keyword evidence="7 9" id="KW-0456">Lyase</keyword>
<evidence type="ECO:0000256" key="7">
    <source>
        <dbReference type="ARBA" id="ARBA00023239"/>
    </source>
</evidence>
<keyword evidence="16" id="KW-1185">Reference proteome</keyword>
<evidence type="ECO:0000256" key="11">
    <source>
        <dbReference type="SAM" id="Phobius"/>
    </source>
</evidence>
<dbReference type="InterPro" id="IPR001054">
    <property type="entry name" value="A/G_cyclase"/>
</dbReference>
<keyword evidence="4" id="KW-0808">Transferase</keyword>
<protein>
    <recommendedName>
        <fullName evidence="2">histidine kinase</fullName>
        <ecNumber evidence="2">2.7.13.3</ecNumber>
    </recommendedName>
</protein>
<dbReference type="InterPro" id="IPR004358">
    <property type="entry name" value="Sig_transdc_His_kin-like_C"/>
</dbReference>
<dbReference type="Pfam" id="PF00512">
    <property type="entry name" value="HisKA"/>
    <property type="match status" value="1"/>
</dbReference>
<dbReference type="EMBL" id="AAWS01000005">
    <property type="protein sequence ID" value="EAY30818.1"/>
    <property type="molecule type" value="Genomic_DNA"/>
</dbReference>
<comment type="caution">
    <text evidence="15">The sequence shown here is derived from an EMBL/GenBank/DDBJ whole genome shotgun (WGS) entry which is preliminary data.</text>
</comment>
<dbReference type="eggNOG" id="COG5002">
    <property type="taxonomic scope" value="Bacteria"/>
</dbReference>
<dbReference type="CDD" id="cd07302">
    <property type="entry name" value="CHD"/>
    <property type="match status" value="1"/>
</dbReference>
<proteinExistence type="inferred from homology"/>
<dbReference type="InterPro" id="IPR003661">
    <property type="entry name" value="HisK_dim/P_dom"/>
</dbReference>
<evidence type="ECO:0000259" key="12">
    <source>
        <dbReference type="PROSITE" id="PS50109"/>
    </source>
</evidence>
<dbReference type="SUPFAM" id="SSF55874">
    <property type="entry name" value="ATPase domain of HSP90 chaperone/DNA topoisomerase II/histidine kinase"/>
    <property type="match status" value="1"/>
</dbReference>
<gene>
    <name evidence="15" type="ORF">M23134_01142</name>
</gene>
<feature type="modified residue" description="4-aspartylphosphate" evidence="8">
    <location>
        <position position="937"/>
    </location>
</feature>
<evidence type="ECO:0000256" key="8">
    <source>
        <dbReference type="PROSITE-ProRule" id="PRU00169"/>
    </source>
</evidence>
<dbReference type="PROSITE" id="PS50110">
    <property type="entry name" value="RESPONSE_REGULATORY"/>
    <property type="match status" value="1"/>
</dbReference>
<dbReference type="GO" id="GO:0009190">
    <property type="term" value="P:cyclic nucleotide biosynthetic process"/>
    <property type="evidence" value="ECO:0007669"/>
    <property type="project" value="InterPro"/>
</dbReference>
<dbReference type="GO" id="GO:0009927">
    <property type="term" value="F:histidine phosphotransfer kinase activity"/>
    <property type="evidence" value="ECO:0007669"/>
    <property type="project" value="TreeGrafter"/>
</dbReference>
<dbReference type="eggNOG" id="COG0745">
    <property type="taxonomic scope" value="Bacteria"/>
</dbReference>
<dbReference type="Gene3D" id="3.40.50.2300">
    <property type="match status" value="1"/>
</dbReference>
<dbReference type="Gene3D" id="3.30.565.10">
    <property type="entry name" value="Histidine kinase-like ATPase, C-terminal domain"/>
    <property type="match status" value="1"/>
</dbReference>
<dbReference type="InterPro" id="IPR001789">
    <property type="entry name" value="Sig_transdc_resp-reg_receiver"/>
</dbReference>
<dbReference type="Gene3D" id="3.30.450.40">
    <property type="match status" value="1"/>
</dbReference>
<dbReference type="SMART" id="SM00387">
    <property type="entry name" value="HATPase_c"/>
    <property type="match status" value="1"/>
</dbReference>
<dbReference type="SUPFAM" id="SSF47384">
    <property type="entry name" value="Homodimeric domain of signal transducing histidine kinase"/>
    <property type="match status" value="1"/>
</dbReference>
<keyword evidence="3 8" id="KW-0597">Phosphoprotein</keyword>
<feature type="domain" description="Histidine kinase" evidence="12">
    <location>
        <begin position="599"/>
        <end position="817"/>
    </location>
</feature>
<dbReference type="CDD" id="cd00082">
    <property type="entry name" value="HisKA"/>
    <property type="match status" value="1"/>
</dbReference>
<keyword evidence="6" id="KW-0418">Kinase</keyword>
<dbReference type="InterPro" id="IPR003594">
    <property type="entry name" value="HATPase_dom"/>
</dbReference>
<dbReference type="Pfam" id="PF12729">
    <property type="entry name" value="4HB_MCP_1"/>
    <property type="match status" value="1"/>
</dbReference>
<dbReference type="SMART" id="SM00044">
    <property type="entry name" value="CYCc"/>
    <property type="match status" value="1"/>
</dbReference>
<evidence type="ECO:0000256" key="6">
    <source>
        <dbReference type="ARBA" id="ARBA00022777"/>
    </source>
</evidence>
<keyword evidence="11" id="KW-1133">Transmembrane helix</keyword>
<evidence type="ECO:0000256" key="3">
    <source>
        <dbReference type="ARBA" id="ARBA00022553"/>
    </source>
</evidence>
<keyword evidence="11" id="KW-0472">Membrane</keyword>
<evidence type="ECO:0000259" key="14">
    <source>
        <dbReference type="PROSITE" id="PS50125"/>
    </source>
</evidence>
<sequence length="1269" mass="142389">MLVLTLAMTIFSIQQLEQLHKKTKEINEKWLINVREISEFSTNLGYYSISEFRHINSSDPVAKKQIEEEMANIRRKLRKSLDRYEKLVVTNKERALLRSVKKMRQNYFSVLSAPVLELSRQGRTEEATKRVLSGANAKAIQDIKEKLDEIVLENKKGSTKAASDSEAIYERSTTEVWAILIAAIFLGVLISMMVSSNIRRQIGGEPHIIANIAQKVSSEGDLDIHFDAGQNAGIYGSVRQMVNTFREIGSVTADLSKGHSAETLRVKSDKDTLALSINQMIDNFKKVIMQANEIAKGNFLVQIDLRSEQDELSIALQQMTKSLSENKLKNEQENWVKDGINQLSKDISSDISLEKICRQSISFISRYVEAAQGVIYLYDKEDEYLSLYATYAFKERNDISNKYKLGEGLVGQVALEQKPILLKNVTRKESVVHTGVISEAPLYIYALPLVFENELHGVVELASFEEFTQLKQRFLDEADRILTTYLHSAQQTEEVRRLLVIAEEAKQEAETKAQELAQSQEELRATSEELQHRNEALEKHTNEINEVNVRLEQNQEELQSQQDELKNQNATLEKARLELARRTEQLELANKYKSEFLANTSHEIRTPLNGIIGLTESLIDGAAGPLNEKTMSNLELINSSAIRLSTLVNDILDFSRMENHELGIQRKPTDFYAIVDVVVRVSRELIGDKDLVLVNTIGKDIPIIEGDENRLQQILYNLIGNGIKFTESGQVTLSAKTTDAFLSVSVKDTGIGISPESQDRIFESFEQEDGSTSRNYGGTGLGLAISKELVELHGGTIQLKSEVGKGSEFIFTLPISQNQSIARKSKETPLSIDPPPLANNEEETAVSSLLNQNIFDKSAVVSAPDLESIESNERLIAHINSNYQVKILVVDDEPVNLQVLENHLSIQNYNITQASDGLKALKIIKESKEPFDIILLDVMMPKMSGYEVCRTIRERFPLVELPVLMLTAKNQPKDIVEGFDAGANDYLTKPFSKVELLSRIKTHVLLKLTSENLQTANEKLQEYNATLEQKIEERTEEINTLLLNILPEEVANDLKTNGKAPVKYYAMSTVLFTDFQGFTKQASEMDSKELVEDLNEYFAGFDDIMEQYNLEKIKTIGDAYMAAGGIPQSNTTNPVDAVLAGLAIQQFVAAKRAERKAEGKQFWDVRLGVNTGEVIAGVIGTKKFAYDVWGDSVNTAARMESGGKVGEVNISHNTYEMVKDYFDVEHRGKVNAKGKGEVDMYFVKRIKSELSADDAGTKPNQAFWVKLEG</sequence>
<evidence type="ECO:0000256" key="5">
    <source>
        <dbReference type="ARBA" id="ARBA00022741"/>
    </source>
</evidence>
<keyword evidence="5" id="KW-0547">Nucleotide-binding</keyword>
<evidence type="ECO:0000256" key="1">
    <source>
        <dbReference type="ARBA" id="ARBA00000085"/>
    </source>
</evidence>
<accession>A1ZFP4</accession>
<comment type="catalytic activity">
    <reaction evidence="1">
        <text>ATP + protein L-histidine = ADP + protein N-phospho-L-histidine.</text>
        <dbReference type="EC" id="2.7.13.3"/>
    </reaction>
</comment>